<dbReference type="Pfam" id="PF00478">
    <property type="entry name" value="IMPDH"/>
    <property type="match status" value="1"/>
</dbReference>
<dbReference type="SMART" id="SM01240">
    <property type="entry name" value="IMPDH"/>
    <property type="match status" value="1"/>
</dbReference>
<dbReference type="AlphaFoldDB" id="A0A5Z0FHG5"/>
<dbReference type="GO" id="GO:0003938">
    <property type="term" value="F:IMP dehydrogenase activity"/>
    <property type="evidence" value="ECO:0007669"/>
    <property type="project" value="InterPro"/>
</dbReference>
<evidence type="ECO:0000256" key="5">
    <source>
        <dbReference type="PROSITE-ProRule" id="PRU00703"/>
    </source>
</evidence>
<dbReference type="Pfam" id="PF00571">
    <property type="entry name" value="CBS"/>
    <property type="match status" value="1"/>
</dbReference>
<dbReference type="Gene3D" id="3.20.20.70">
    <property type="entry name" value="Aldolase class I"/>
    <property type="match status" value="1"/>
</dbReference>
<reference evidence="7" key="1">
    <citation type="submission" date="2019-08" db="EMBL/GenBank/DDBJ databases">
        <authorList>
            <person name="Ashton P.M."/>
            <person name="Dallman T."/>
            <person name="Nair S."/>
            <person name="De Pinna E."/>
            <person name="Peters T."/>
            <person name="Grant K."/>
        </authorList>
    </citation>
    <scope>NUCLEOTIDE SEQUENCE</scope>
    <source>
        <strain evidence="7">264094</strain>
    </source>
</reference>
<evidence type="ECO:0000256" key="2">
    <source>
        <dbReference type="ARBA" id="ARBA00022723"/>
    </source>
</evidence>
<dbReference type="InterPro" id="IPR013785">
    <property type="entry name" value="Aldolase_TIM"/>
</dbReference>
<dbReference type="InterPro" id="IPR005990">
    <property type="entry name" value="IMP_DH"/>
</dbReference>
<dbReference type="PROSITE" id="PS51371">
    <property type="entry name" value="CBS"/>
    <property type="match status" value="1"/>
</dbReference>
<evidence type="ECO:0000313" key="7">
    <source>
        <dbReference type="EMBL" id="ECQ9024417.1"/>
    </source>
</evidence>
<comment type="caution">
    <text evidence="7">The sequence shown here is derived from an EMBL/GenBank/DDBJ whole genome shotgun (WGS) entry which is preliminary data.</text>
</comment>
<keyword evidence="2" id="KW-0479">Metal-binding</keyword>
<evidence type="ECO:0000259" key="6">
    <source>
        <dbReference type="PROSITE" id="PS51371"/>
    </source>
</evidence>
<dbReference type="PANTHER" id="PTHR11911">
    <property type="entry name" value="INOSINE-5-MONOPHOSPHATE DEHYDROGENASE RELATED"/>
    <property type="match status" value="1"/>
</dbReference>
<evidence type="ECO:0000256" key="1">
    <source>
        <dbReference type="ARBA" id="ARBA00005502"/>
    </source>
</evidence>
<comment type="similarity">
    <text evidence="1">Belongs to the IMPDH/GMPR family.</text>
</comment>
<evidence type="ECO:0000256" key="4">
    <source>
        <dbReference type="ARBA" id="ARBA00023122"/>
    </source>
</evidence>
<name>A0A5Z0FHG5_CAMJU</name>
<feature type="domain" description="CBS" evidence="6">
    <location>
        <begin position="68"/>
        <end position="100"/>
    </location>
</feature>
<dbReference type="InterPro" id="IPR000644">
    <property type="entry name" value="CBS_dom"/>
</dbReference>
<dbReference type="InterPro" id="IPR001093">
    <property type="entry name" value="IMP_DH_GMPRt"/>
</dbReference>
<dbReference type="GO" id="GO:0046872">
    <property type="term" value="F:metal ion binding"/>
    <property type="evidence" value="ECO:0007669"/>
    <property type="project" value="UniProtKB-KW"/>
</dbReference>
<proteinExistence type="inferred from homology"/>
<organism evidence="7">
    <name type="scientific">Campylobacter jejuni</name>
    <dbReference type="NCBI Taxonomy" id="197"/>
    <lineage>
        <taxon>Bacteria</taxon>
        <taxon>Pseudomonadati</taxon>
        <taxon>Campylobacterota</taxon>
        <taxon>Epsilonproteobacteria</taxon>
        <taxon>Campylobacterales</taxon>
        <taxon>Campylobacteraceae</taxon>
        <taxon>Campylobacter</taxon>
    </lineage>
</organism>
<feature type="non-terminal residue" evidence="7">
    <location>
        <position position="100"/>
    </location>
</feature>
<dbReference type="EMBL" id="AAKDLR010000235">
    <property type="protein sequence ID" value="ECQ9024417.1"/>
    <property type="molecule type" value="Genomic_DNA"/>
</dbReference>
<dbReference type="SUPFAM" id="SSF51412">
    <property type="entry name" value="Inosine monophosphate dehydrogenase (IMPDH)"/>
    <property type="match status" value="1"/>
</dbReference>
<keyword evidence="3" id="KW-0560">Oxidoreductase</keyword>
<dbReference type="PANTHER" id="PTHR11911:SF111">
    <property type="entry name" value="INOSINE-5'-MONOPHOSPHATE DEHYDROGENASE"/>
    <property type="match status" value="1"/>
</dbReference>
<evidence type="ECO:0000256" key="3">
    <source>
        <dbReference type="ARBA" id="ARBA00023002"/>
    </source>
</evidence>
<gene>
    <name evidence="7" type="ORF">F0H25_10100</name>
</gene>
<feature type="non-terminal residue" evidence="7">
    <location>
        <position position="1"/>
    </location>
</feature>
<keyword evidence="4 5" id="KW-0129">CBS domain</keyword>
<sequence length="100" mass="10909">KEVKIHTKLTKNITLNMPLISAAMDTVTEHRAAIMMARLGGLGVIHKNMDIASQVREVKRVKKSESGVIIDPIFVSPKASVAEALEIMAEYRISGVPVVD</sequence>
<dbReference type="GO" id="GO:0006183">
    <property type="term" value="P:GTP biosynthetic process"/>
    <property type="evidence" value="ECO:0007669"/>
    <property type="project" value="TreeGrafter"/>
</dbReference>
<accession>A0A5Z0FHG5</accession>
<protein>
    <submittedName>
        <fullName evidence="7">CBS domain-containing protein</fullName>
    </submittedName>
</protein>